<reference evidence="3" key="1">
    <citation type="submission" date="2021-02" db="EMBL/GenBank/DDBJ databases">
        <authorList>
            <person name="Dougan E. K."/>
            <person name="Rhodes N."/>
            <person name="Thang M."/>
            <person name="Chan C."/>
        </authorList>
    </citation>
    <scope>NUCLEOTIDE SEQUENCE</scope>
</reference>
<dbReference type="InterPro" id="IPR041698">
    <property type="entry name" value="Methyltransf_25"/>
</dbReference>
<keyword evidence="4" id="KW-1185">Reference proteome</keyword>
<evidence type="ECO:0000259" key="2">
    <source>
        <dbReference type="Pfam" id="PF13649"/>
    </source>
</evidence>
<evidence type="ECO:0000313" key="4">
    <source>
        <dbReference type="Proteomes" id="UP000601435"/>
    </source>
</evidence>
<dbReference type="EMBL" id="CAJNJA010011364">
    <property type="protein sequence ID" value="CAE7271278.1"/>
    <property type="molecule type" value="Genomic_DNA"/>
</dbReference>
<dbReference type="InterPro" id="IPR029063">
    <property type="entry name" value="SAM-dependent_MTases_sf"/>
</dbReference>
<sequence>MIFDMSRGEHVNALPRLPSRGGHQRAPRGRLGPCVCCTGRREGWRRERRSLRHPPVLVVHVRNGPDGCTLEVLHRPVARQPGCFVFVGYPRPLAGSRVVKLRGVEFYAFTAPHEDTIQVAVWRQLGDVVDAGYRQPGDSSPFNVQQVCTGDSLSPGRIGARVGPLADLYQRKEFDRRAWVYWESFWVPTTLAGAKASAAKPLFNLATVAPAGAEAQRNGPDPAQAAKTEDTGTALSKAEAFSEIYRRNVWPGLLSRSGPGSDPFHPMVRIAVTAIDMALDLLAARSLLDAACGDAAWMVAAVLSRRSVQYTGVDIVQHVIEENQRSFPSHRFLAADCSSNAELPQADVVFSKETLNHMFVEDAVQALKCFRRSSRYLVTNIHRGAPNNLGASKGHHAHYVPYDFSLPPFNLRKLCQLVPINHEDWTEFALFAL</sequence>
<evidence type="ECO:0000256" key="1">
    <source>
        <dbReference type="SAM" id="MobiDB-lite"/>
    </source>
</evidence>
<organism evidence="3 4">
    <name type="scientific">Symbiodinium necroappetens</name>
    <dbReference type="NCBI Taxonomy" id="1628268"/>
    <lineage>
        <taxon>Eukaryota</taxon>
        <taxon>Sar</taxon>
        <taxon>Alveolata</taxon>
        <taxon>Dinophyceae</taxon>
        <taxon>Suessiales</taxon>
        <taxon>Symbiodiniaceae</taxon>
        <taxon>Symbiodinium</taxon>
    </lineage>
</organism>
<dbReference type="AlphaFoldDB" id="A0A812N082"/>
<gene>
    <name evidence="3" type="ORF">SNEC2469_LOCUS6504</name>
</gene>
<feature type="region of interest" description="Disordered" evidence="1">
    <location>
        <begin position="213"/>
        <end position="232"/>
    </location>
</feature>
<dbReference type="Proteomes" id="UP000601435">
    <property type="component" value="Unassembled WGS sequence"/>
</dbReference>
<protein>
    <recommendedName>
        <fullName evidence="2">Methyltransferase domain-containing protein</fullName>
    </recommendedName>
</protein>
<dbReference type="Gene3D" id="3.40.50.150">
    <property type="entry name" value="Vaccinia Virus protein VP39"/>
    <property type="match status" value="1"/>
</dbReference>
<evidence type="ECO:0000313" key="3">
    <source>
        <dbReference type="EMBL" id="CAE7271278.1"/>
    </source>
</evidence>
<dbReference type="SUPFAM" id="SSF53335">
    <property type="entry name" value="S-adenosyl-L-methionine-dependent methyltransferases"/>
    <property type="match status" value="1"/>
</dbReference>
<comment type="caution">
    <text evidence="3">The sequence shown here is derived from an EMBL/GenBank/DDBJ whole genome shotgun (WGS) entry which is preliminary data.</text>
</comment>
<dbReference type="Pfam" id="PF13649">
    <property type="entry name" value="Methyltransf_25"/>
    <property type="match status" value="1"/>
</dbReference>
<dbReference type="OrthoDB" id="445225at2759"/>
<proteinExistence type="predicted"/>
<feature type="domain" description="Methyltransferase" evidence="2">
    <location>
        <begin position="288"/>
        <end position="372"/>
    </location>
</feature>
<name>A0A812N082_9DINO</name>
<accession>A0A812N082</accession>